<dbReference type="EMBL" id="CP012332">
    <property type="protein sequence ID" value="AKU91487.1"/>
    <property type="molecule type" value="Genomic_DNA"/>
</dbReference>
<dbReference type="PANTHER" id="PTHR42734">
    <property type="entry name" value="METAL TRANSPORT SYSTEM ATP-BINDING PROTEIN TM_0124-RELATED"/>
    <property type="match status" value="1"/>
</dbReference>
<dbReference type="InterPro" id="IPR003439">
    <property type="entry name" value="ABC_transporter-like_ATP-bd"/>
</dbReference>
<dbReference type="AlphaFoldDB" id="A0A0K1PDB0"/>
<feature type="domain" description="ABC transporter" evidence="4">
    <location>
        <begin position="1"/>
        <end position="227"/>
    </location>
</feature>
<evidence type="ECO:0000256" key="2">
    <source>
        <dbReference type="ARBA" id="ARBA00022741"/>
    </source>
</evidence>
<keyword evidence="6" id="KW-1185">Reference proteome</keyword>
<evidence type="ECO:0000256" key="3">
    <source>
        <dbReference type="ARBA" id="ARBA00022840"/>
    </source>
</evidence>
<dbReference type="Pfam" id="PF00005">
    <property type="entry name" value="ABC_tran"/>
    <property type="match status" value="1"/>
</dbReference>
<evidence type="ECO:0000256" key="1">
    <source>
        <dbReference type="ARBA" id="ARBA00022448"/>
    </source>
</evidence>
<dbReference type="InterPro" id="IPR017871">
    <property type="entry name" value="ABC_transporter-like_CS"/>
</dbReference>
<name>A0A0K1PDB0_9BACT</name>
<reference evidence="5 6" key="1">
    <citation type="submission" date="2015-08" db="EMBL/GenBank/DDBJ databases">
        <authorList>
            <person name="Babu N.S."/>
            <person name="Beckwith C.J."/>
            <person name="Beseler K.G."/>
            <person name="Brison A."/>
            <person name="Carone J.V."/>
            <person name="Caskin T.P."/>
            <person name="Diamond M."/>
            <person name="Durham M.E."/>
            <person name="Foxe J.M."/>
            <person name="Go M."/>
            <person name="Henderson B.A."/>
            <person name="Jones I.B."/>
            <person name="McGettigan J.A."/>
            <person name="Micheletti S.J."/>
            <person name="Nasrallah M.E."/>
            <person name="Ortiz D."/>
            <person name="Piller C.R."/>
            <person name="Privatt S.R."/>
            <person name="Schneider S.L."/>
            <person name="Sharp S."/>
            <person name="Smith T.C."/>
            <person name="Stanton J.D."/>
            <person name="Ullery H.E."/>
            <person name="Wilson R.J."/>
            <person name="Serrano M.G."/>
            <person name="Buck G."/>
            <person name="Lee V."/>
            <person name="Wang Y."/>
            <person name="Carvalho R."/>
            <person name="Voegtly L."/>
            <person name="Shi R."/>
            <person name="Duckworth R."/>
            <person name="Johnson A."/>
            <person name="Loviza R."/>
            <person name="Walstead R."/>
            <person name="Shah Z."/>
            <person name="Kiflezghi M."/>
            <person name="Wade K."/>
            <person name="Ball S.L."/>
            <person name="Bradley K.W."/>
            <person name="Asai D.J."/>
            <person name="Bowman C.A."/>
            <person name="Russell D.A."/>
            <person name="Pope W.H."/>
            <person name="Jacobs-Sera D."/>
            <person name="Hendrix R.W."/>
            <person name="Hatfull G.F."/>
        </authorList>
    </citation>
    <scope>NUCLEOTIDE SEQUENCE [LARGE SCALE GENOMIC DNA]</scope>
    <source>
        <strain evidence="5 6">DSM 27710</strain>
    </source>
</reference>
<dbReference type="KEGG" id="vin:AKJ08_1874"/>
<evidence type="ECO:0000313" key="5">
    <source>
        <dbReference type="EMBL" id="AKU91487.1"/>
    </source>
</evidence>
<dbReference type="GO" id="GO:0005524">
    <property type="term" value="F:ATP binding"/>
    <property type="evidence" value="ECO:0007669"/>
    <property type="project" value="UniProtKB-KW"/>
</dbReference>
<dbReference type="GO" id="GO:0016887">
    <property type="term" value="F:ATP hydrolysis activity"/>
    <property type="evidence" value="ECO:0007669"/>
    <property type="project" value="InterPro"/>
</dbReference>
<keyword evidence="1" id="KW-0813">Transport</keyword>
<protein>
    <submittedName>
        <fullName evidence="5">Zinc ABC transporter, ATP-binding protein ZnuC</fullName>
    </submittedName>
</protein>
<keyword evidence="3 5" id="KW-0067">ATP-binding</keyword>
<dbReference type="PROSITE" id="PS50893">
    <property type="entry name" value="ABC_TRANSPORTER_2"/>
    <property type="match status" value="1"/>
</dbReference>
<dbReference type="SUPFAM" id="SSF52540">
    <property type="entry name" value="P-loop containing nucleoside triphosphate hydrolases"/>
    <property type="match status" value="1"/>
</dbReference>
<dbReference type="InterPro" id="IPR050153">
    <property type="entry name" value="Metal_Ion_Import_ABC"/>
</dbReference>
<proteinExistence type="predicted"/>
<dbReference type="PROSITE" id="PS00211">
    <property type="entry name" value="ABC_TRANSPORTER_1"/>
    <property type="match status" value="1"/>
</dbReference>
<evidence type="ECO:0000259" key="4">
    <source>
        <dbReference type="PROSITE" id="PS50893"/>
    </source>
</evidence>
<gene>
    <name evidence="5" type="ORF">AKJ08_1874</name>
</gene>
<dbReference type="STRING" id="1391653.AKJ08_1874"/>
<dbReference type="InterPro" id="IPR027417">
    <property type="entry name" value="P-loop_NTPase"/>
</dbReference>
<accession>A0A0K1PDB0</accession>
<dbReference type="InterPro" id="IPR003593">
    <property type="entry name" value="AAA+_ATPase"/>
</dbReference>
<dbReference type="Gene3D" id="3.40.50.300">
    <property type="entry name" value="P-loop containing nucleotide triphosphate hydrolases"/>
    <property type="match status" value="1"/>
</dbReference>
<keyword evidence="2" id="KW-0547">Nucleotide-binding</keyword>
<evidence type="ECO:0000313" key="6">
    <source>
        <dbReference type="Proteomes" id="UP000055590"/>
    </source>
</evidence>
<dbReference type="Proteomes" id="UP000055590">
    <property type="component" value="Chromosome"/>
</dbReference>
<sequence length="239" mass="25671">MRFRSAVLGHGRRRIAGPIDFELGAREFLVVAGANGTGKSTFVRTMLGVLPPLAGSVEAKAARFGYVPQRERLDEIWPFSVLEIALMGLIPGLGPFRFFDKAARRRAETLVEEVGLGGLASRPFRDLSGGQQQRALIARALASEPDVLVLDEPTNHLDVPGERAIFELLGTIHRERPCALVVICHHLEPVLRLATRLGVLRGGALQAGSVDEVLRAGALEGLVDDGFTLRAGGARETGA</sequence>
<organism evidence="5 6">
    <name type="scientific">Vulgatibacter incomptus</name>
    <dbReference type="NCBI Taxonomy" id="1391653"/>
    <lineage>
        <taxon>Bacteria</taxon>
        <taxon>Pseudomonadati</taxon>
        <taxon>Myxococcota</taxon>
        <taxon>Myxococcia</taxon>
        <taxon>Myxococcales</taxon>
        <taxon>Cystobacterineae</taxon>
        <taxon>Vulgatibacteraceae</taxon>
        <taxon>Vulgatibacter</taxon>
    </lineage>
</organism>
<dbReference type="SMART" id="SM00382">
    <property type="entry name" value="AAA"/>
    <property type="match status" value="1"/>
</dbReference>